<keyword evidence="2" id="KW-1185">Reference proteome</keyword>
<sequence>MVSALHCNGRRPALGMALPLLWILRSRGAVRLCAMITDADSPLDGMAAIIGADEPSRPGLQVRI</sequence>
<evidence type="ECO:0000313" key="1">
    <source>
        <dbReference type="EMBL" id="RMX06395.1"/>
    </source>
</evidence>
<evidence type="ECO:0000313" key="2">
    <source>
        <dbReference type="Proteomes" id="UP000278006"/>
    </source>
</evidence>
<dbReference type="AlphaFoldDB" id="A0A3M6QTM6"/>
<dbReference type="Proteomes" id="UP000278006">
    <property type="component" value="Unassembled WGS sequence"/>
</dbReference>
<name>A0A3M6QTM6_9BURK</name>
<comment type="caution">
    <text evidence="1">The sequence shown here is derived from an EMBL/GenBank/DDBJ whole genome shotgun (WGS) entry which is preliminary data.</text>
</comment>
<proteinExistence type="predicted"/>
<gene>
    <name evidence="1" type="ORF">D8I35_07600</name>
</gene>
<protein>
    <submittedName>
        <fullName evidence="1">Uncharacterized protein</fullName>
    </submittedName>
</protein>
<reference evidence="1 2" key="1">
    <citation type="submission" date="2018-10" db="EMBL/GenBank/DDBJ databases">
        <title>Draft genome of Cortibacter populi DSM10536.</title>
        <authorList>
            <person name="Bernier A.-M."/>
            <person name="Bernard K."/>
        </authorList>
    </citation>
    <scope>NUCLEOTIDE SEQUENCE [LARGE SCALE GENOMIC DNA]</scope>
    <source>
        <strain evidence="1 2">DSM 105136</strain>
    </source>
</reference>
<organism evidence="1 2">
    <name type="scientific">Corticibacter populi</name>
    <dbReference type="NCBI Taxonomy" id="1550736"/>
    <lineage>
        <taxon>Bacteria</taxon>
        <taxon>Pseudomonadati</taxon>
        <taxon>Pseudomonadota</taxon>
        <taxon>Betaproteobacteria</taxon>
        <taxon>Burkholderiales</taxon>
        <taxon>Comamonadaceae</taxon>
        <taxon>Corticibacter</taxon>
    </lineage>
</organism>
<accession>A0A3M6QTM6</accession>
<dbReference type="EMBL" id="RDQO01000002">
    <property type="protein sequence ID" value="RMX06395.1"/>
    <property type="molecule type" value="Genomic_DNA"/>
</dbReference>